<name>A0A377GF07_9GAMM</name>
<proteinExistence type="predicted"/>
<sequence>MCTKSHSCICHHLERAIKQDETKELKAIFDTCYVDELYNFLLDSYRLLQIKGNYKFAASMHKLVKNYLLEKSPKSINVQNERVKKDFMKLYDEKIDELEAAKPLLHEKLTLLIQDVQHLAYQNLSHLDSFRNCLEKIDKSDAIAVEDKKARNRKGCTIF</sequence>
<keyword evidence="2" id="KW-1185">Reference proteome</keyword>
<dbReference type="STRING" id="1094715.GCA_000236165_03026"/>
<accession>A0A377GF07</accession>
<protein>
    <submittedName>
        <fullName evidence="1">Uncharacterized protein</fullName>
    </submittedName>
</protein>
<dbReference type="Proteomes" id="UP000254554">
    <property type="component" value="Unassembled WGS sequence"/>
</dbReference>
<gene>
    <name evidence="1" type="ORF">NCTC11370_03040</name>
</gene>
<dbReference type="GeneID" id="93293921"/>
<evidence type="ECO:0000313" key="1">
    <source>
        <dbReference type="EMBL" id="STO22938.1"/>
    </source>
</evidence>
<dbReference type="RefSeq" id="WP_010655056.1">
    <property type="nucleotide sequence ID" value="NZ_JAPHOO010000002.1"/>
</dbReference>
<dbReference type="OrthoDB" id="5652764at2"/>
<evidence type="ECO:0000313" key="2">
    <source>
        <dbReference type="Proteomes" id="UP000254554"/>
    </source>
</evidence>
<organism evidence="1 2">
    <name type="scientific">Fluoribacter dumoffii</name>
    <dbReference type="NCBI Taxonomy" id="463"/>
    <lineage>
        <taxon>Bacteria</taxon>
        <taxon>Pseudomonadati</taxon>
        <taxon>Pseudomonadota</taxon>
        <taxon>Gammaproteobacteria</taxon>
        <taxon>Legionellales</taxon>
        <taxon>Legionellaceae</taxon>
        <taxon>Fluoribacter</taxon>
    </lineage>
</organism>
<dbReference type="EMBL" id="UGGT01000001">
    <property type="protein sequence ID" value="STO22938.1"/>
    <property type="molecule type" value="Genomic_DNA"/>
</dbReference>
<dbReference type="AlphaFoldDB" id="A0A377GF07"/>
<reference evidence="1 2" key="1">
    <citation type="submission" date="2018-06" db="EMBL/GenBank/DDBJ databases">
        <authorList>
            <consortium name="Pathogen Informatics"/>
            <person name="Doyle S."/>
        </authorList>
    </citation>
    <scope>NUCLEOTIDE SEQUENCE [LARGE SCALE GENOMIC DNA]</scope>
    <source>
        <strain evidence="1 2">NCTC11370</strain>
    </source>
</reference>